<dbReference type="Pfam" id="PF00083">
    <property type="entry name" value="Sugar_tr"/>
    <property type="match status" value="1"/>
</dbReference>
<protein>
    <recommendedName>
        <fullName evidence="13">Hexose transporter 1</fullName>
    </recommendedName>
</protein>
<comment type="catalytic activity">
    <reaction evidence="11">
        <text>D-glucosamine(out) = D-glucosamine(in)</text>
        <dbReference type="Rhea" id="RHEA:78423"/>
        <dbReference type="ChEBI" id="CHEBI:58723"/>
    </reaction>
    <physiologicalReaction direction="left-to-right" evidence="11">
        <dbReference type="Rhea" id="RHEA:78424"/>
    </physiologicalReaction>
</comment>
<dbReference type="InterPro" id="IPR050360">
    <property type="entry name" value="MFS_Sugar_Transporters"/>
</dbReference>
<evidence type="ECO:0000256" key="8">
    <source>
        <dbReference type="ARBA" id="ARBA00044648"/>
    </source>
</evidence>
<evidence type="ECO:0000256" key="7">
    <source>
        <dbReference type="ARBA" id="ARBA00044637"/>
    </source>
</evidence>
<comment type="caution">
    <text evidence="16">The sequence shown here is derived from an EMBL/GenBank/DDBJ whole genome shotgun (WGS) entry which is preliminary data.</text>
</comment>
<feature type="non-terminal residue" evidence="16">
    <location>
        <position position="1"/>
    </location>
</feature>
<evidence type="ECO:0000256" key="11">
    <source>
        <dbReference type="ARBA" id="ARBA00044668"/>
    </source>
</evidence>
<keyword evidence="17" id="KW-1185">Reference proteome</keyword>
<evidence type="ECO:0000256" key="2">
    <source>
        <dbReference type="ARBA" id="ARBA00010992"/>
    </source>
</evidence>
<dbReference type="PANTHER" id="PTHR48022:SF2">
    <property type="entry name" value="PLASTIDIC GLUCOSE TRANSPORTER 4"/>
    <property type="match status" value="1"/>
</dbReference>
<comment type="catalytic activity">
    <reaction evidence="9">
        <text>D-xylose(out) = D-xylose(in)</text>
        <dbReference type="Rhea" id="RHEA:78427"/>
        <dbReference type="ChEBI" id="CHEBI:53455"/>
    </reaction>
    <physiologicalReaction direction="left-to-right" evidence="9">
        <dbReference type="Rhea" id="RHEA:78428"/>
    </physiologicalReaction>
</comment>
<evidence type="ECO:0000256" key="9">
    <source>
        <dbReference type="ARBA" id="ARBA00044656"/>
    </source>
</evidence>
<evidence type="ECO:0000256" key="3">
    <source>
        <dbReference type="ARBA" id="ARBA00011738"/>
    </source>
</evidence>
<proteinExistence type="inferred from homology"/>
<feature type="transmembrane region" description="Helical" evidence="14">
    <location>
        <begin position="171"/>
        <end position="190"/>
    </location>
</feature>
<evidence type="ECO:0000313" key="16">
    <source>
        <dbReference type="EMBL" id="CAK9094576.1"/>
    </source>
</evidence>
<sequence length="511" mass="54541">HSAFLCPSDGPCLSAGMGELSCSPADDALSAKQMVVRLGCVLFNVLSGLVNGYDICITTGILDFMDRDLALCHNDAEISTCFLKEAVLSIVGIGALMSRLCCTGLADRFGRRAAIFSADVLIVVSVALQSSTRSTPGFFAARFLVGMGMGLAFVVTPTYLCEIAARRNRGLFICLNEVAVCVGCLLGLHIPARDNTDAAWQWQSVVAIAAVPAGLQLIFVLALPESPRWYALQGDVDALDKSIQSLGLHSETLELRSLACKGEHIDYCAGESHCRRQMHAWAQFRKPFLISLGLASFTASVGSLAVQAYAYDLLKVCSVEDPASILPSVGWMKLAGALLAMSASDSERVGRRRLVMGGSMLCTLCDSILAIHLAFPSRVPEQLPAACVILRIFAWTAGYGGVQFLVISELLPSAVRSKFLGQCQAVASIIDIVIFQVFESLLFANAVATFAMFGAINLSSFFFAAAFLPDLRGLALEASENGQLGPHGPRAYKSFERSELEPTIVGAGQVD</sequence>
<gene>
    <name evidence="16" type="ORF">SCF082_LOCUS44453</name>
</gene>
<evidence type="ECO:0000256" key="5">
    <source>
        <dbReference type="ARBA" id="ARBA00022989"/>
    </source>
</evidence>
<evidence type="ECO:0000256" key="4">
    <source>
        <dbReference type="ARBA" id="ARBA00022692"/>
    </source>
</evidence>
<dbReference type="PROSITE" id="PS50850">
    <property type="entry name" value="MFS"/>
    <property type="match status" value="1"/>
</dbReference>
<feature type="transmembrane region" description="Helical" evidence="14">
    <location>
        <begin position="138"/>
        <end position="159"/>
    </location>
</feature>
<comment type="catalytic activity">
    <reaction evidence="10">
        <text>D-mannose(out) = D-mannose(in)</text>
        <dbReference type="Rhea" id="RHEA:78391"/>
        <dbReference type="ChEBI" id="CHEBI:4208"/>
    </reaction>
    <physiologicalReaction direction="left-to-right" evidence="10">
        <dbReference type="Rhea" id="RHEA:78392"/>
    </physiologicalReaction>
</comment>
<feature type="transmembrane region" description="Helical" evidence="14">
    <location>
        <begin position="323"/>
        <end position="342"/>
    </location>
</feature>
<dbReference type="InterPro" id="IPR005828">
    <property type="entry name" value="MFS_sugar_transport-like"/>
</dbReference>
<name>A0ABP0R1Z4_9DINO</name>
<evidence type="ECO:0000256" key="1">
    <source>
        <dbReference type="ARBA" id="ARBA00004141"/>
    </source>
</evidence>
<dbReference type="Proteomes" id="UP001642464">
    <property type="component" value="Unassembled WGS sequence"/>
</dbReference>
<keyword evidence="6 14" id="KW-0472">Membrane</keyword>
<feature type="transmembrane region" description="Helical" evidence="14">
    <location>
        <begin position="388"/>
        <end position="407"/>
    </location>
</feature>
<feature type="transmembrane region" description="Helical" evidence="14">
    <location>
        <begin position="354"/>
        <end position="376"/>
    </location>
</feature>
<dbReference type="SUPFAM" id="SSF103473">
    <property type="entry name" value="MFS general substrate transporter"/>
    <property type="match status" value="1"/>
</dbReference>
<dbReference type="InterPro" id="IPR036259">
    <property type="entry name" value="MFS_trans_sf"/>
</dbReference>
<dbReference type="PRINTS" id="PR00171">
    <property type="entry name" value="SUGRTRNSPORT"/>
</dbReference>
<dbReference type="InterPro" id="IPR005829">
    <property type="entry name" value="Sugar_transporter_CS"/>
</dbReference>
<comment type="catalytic activity">
    <reaction evidence="12">
        <text>D-fructose(out) = D-fructose(in)</text>
        <dbReference type="Rhea" id="RHEA:60372"/>
        <dbReference type="ChEBI" id="CHEBI:37721"/>
    </reaction>
    <physiologicalReaction direction="left-to-right" evidence="12">
        <dbReference type="Rhea" id="RHEA:60373"/>
    </physiologicalReaction>
</comment>
<evidence type="ECO:0000313" key="17">
    <source>
        <dbReference type="Proteomes" id="UP001642464"/>
    </source>
</evidence>
<dbReference type="InterPro" id="IPR020846">
    <property type="entry name" value="MFS_dom"/>
</dbReference>
<comment type="similarity">
    <text evidence="2">Belongs to the major facilitator superfamily. Sugar transporter (TC 2.A.1.1) family.</text>
</comment>
<evidence type="ECO:0000259" key="15">
    <source>
        <dbReference type="PROSITE" id="PS50850"/>
    </source>
</evidence>
<dbReference type="InterPro" id="IPR003663">
    <property type="entry name" value="Sugar/inositol_transpt"/>
</dbReference>
<feature type="transmembrane region" description="Helical" evidence="14">
    <location>
        <begin position="202"/>
        <end position="223"/>
    </location>
</feature>
<comment type="subcellular location">
    <subcellularLocation>
        <location evidence="1">Membrane</location>
        <topology evidence="1">Multi-pass membrane protein</topology>
    </subcellularLocation>
</comment>
<comment type="subunit">
    <text evidence="3">Homodimer.</text>
</comment>
<evidence type="ECO:0000256" key="10">
    <source>
        <dbReference type="ARBA" id="ARBA00044662"/>
    </source>
</evidence>
<dbReference type="Gene3D" id="1.20.1250.20">
    <property type="entry name" value="MFS general substrate transporter like domains"/>
    <property type="match status" value="1"/>
</dbReference>
<keyword evidence="4 14" id="KW-0812">Transmembrane</keyword>
<feature type="domain" description="Major facilitator superfamily (MFS) profile" evidence="15">
    <location>
        <begin position="40"/>
        <end position="472"/>
    </location>
</feature>
<accession>A0ABP0R1Z4</accession>
<feature type="transmembrane region" description="Helical" evidence="14">
    <location>
        <begin position="113"/>
        <end position="132"/>
    </location>
</feature>
<organism evidence="16 17">
    <name type="scientific">Durusdinium trenchii</name>
    <dbReference type="NCBI Taxonomy" id="1381693"/>
    <lineage>
        <taxon>Eukaryota</taxon>
        <taxon>Sar</taxon>
        <taxon>Alveolata</taxon>
        <taxon>Dinophyceae</taxon>
        <taxon>Suessiales</taxon>
        <taxon>Symbiodiniaceae</taxon>
        <taxon>Durusdinium</taxon>
    </lineage>
</organism>
<dbReference type="EMBL" id="CAXAMM010040662">
    <property type="protein sequence ID" value="CAK9094576.1"/>
    <property type="molecule type" value="Genomic_DNA"/>
</dbReference>
<evidence type="ECO:0000256" key="6">
    <source>
        <dbReference type="ARBA" id="ARBA00023136"/>
    </source>
</evidence>
<comment type="catalytic activity">
    <reaction evidence="7">
        <text>D-galactose(in) = D-galactose(out)</text>
        <dbReference type="Rhea" id="RHEA:34915"/>
        <dbReference type="ChEBI" id="CHEBI:4139"/>
    </reaction>
    <physiologicalReaction direction="right-to-left" evidence="7">
        <dbReference type="Rhea" id="RHEA:34917"/>
    </physiologicalReaction>
</comment>
<comment type="catalytic activity">
    <reaction evidence="8">
        <text>D-glucose(out) = D-glucose(in)</text>
        <dbReference type="Rhea" id="RHEA:60376"/>
        <dbReference type="ChEBI" id="CHEBI:4167"/>
    </reaction>
    <physiologicalReaction direction="left-to-right" evidence="8">
        <dbReference type="Rhea" id="RHEA:60377"/>
    </physiologicalReaction>
</comment>
<dbReference type="PROSITE" id="PS00217">
    <property type="entry name" value="SUGAR_TRANSPORT_2"/>
    <property type="match status" value="1"/>
</dbReference>
<evidence type="ECO:0000256" key="12">
    <source>
        <dbReference type="ARBA" id="ARBA00044710"/>
    </source>
</evidence>
<reference evidence="16 17" key="1">
    <citation type="submission" date="2024-02" db="EMBL/GenBank/DDBJ databases">
        <authorList>
            <person name="Chen Y."/>
            <person name="Shah S."/>
            <person name="Dougan E. K."/>
            <person name="Thang M."/>
            <person name="Chan C."/>
        </authorList>
    </citation>
    <scope>NUCLEOTIDE SEQUENCE [LARGE SCALE GENOMIC DNA]</scope>
</reference>
<dbReference type="PANTHER" id="PTHR48022">
    <property type="entry name" value="PLASTIDIC GLUCOSE TRANSPORTER 4"/>
    <property type="match status" value="1"/>
</dbReference>
<keyword evidence="5 14" id="KW-1133">Transmembrane helix</keyword>
<feature type="transmembrane region" description="Helical" evidence="14">
    <location>
        <begin position="288"/>
        <end position="311"/>
    </location>
</feature>
<evidence type="ECO:0000256" key="13">
    <source>
        <dbReference type="ARBA" id="ARBA00044780"/>
    </source>
</evidence>
<evidence type="ECO:0000256" key="14">
    <source>
        <dbReference type="SAM" id="Phobius"/>
    </source>
</evidence>